<dbReference type="Pfam" id="PF11013">
    <property type="entry name" value="DUF2851"/>
    <property type="match status" value="1"/>
</dbReference>
<reference evidence="1 2" key="1">
    <citation type="submission" date="2024-05" db="EMBL/GenBank/DDBJ databases">
        <authorList>
            <person name="Duchaud E."/>
        </authorList>
    </citation>
    <scope>NUCLEOTIDE SEQUENCE [LARGE SCALE GENOMIC DNA]</scope>
    <source>
        <strain evidence="1">Ena-SAMPLE-TAB-13-05-2024-13:56:06:370-140305</strain>
    </source>
</reference>
<dbReference type="InterPro" id="IPR021272">
    <property type="entry name" value="DUF2851"/>
</dbReference>
<dbReference type="Proteomes" id="UP001497602">
    <property type="component" value="Unassembled WGS sequence"/>
</dbReference>
<dbReference type="RefSeq" id="WP_348737810.1">
    <property type="nucleotide sequence ID" value="NZ_CAXJRC010000011.1"/>
</dbReference>
<dbReference type="EMBL" id="CAXJRC010000011">
    <property type="protein sequence ID" value="CAL2105995.1"/>
    <property type="molecule type" value="Genomic_DNA"/>
</dbReference>
<protein>
    <recommendedName>
        <fullName evidence="3">DUF2851 family protein</fullName>
    </recommendedName>
</protein>
<accession>A0ABM9PK11</accession>
<organism evidence="1 2">
    <name type="scientific">Tenacibaculum vairaonense</name>
    <dbReference type="NCBI Taxonomy" id="3137860"/>
    <lineage>
        <taxon>Bacteria</taxon>
        <taxon>Pseudomonadati</taxon>
        <taxon>Bacteroidota</taxon>
        <taxon>Flavobacteriia</taxon>
        <taxon>Flavobacteriales</taxon>
        <taxon>Flavobacteriaceae</taxon>
        <taxon>Tenacibaculum</taxon>
    </lineage>
</organism>
<gene>
    <name evidence="1" type="ORF">T190115A13A_10151</name>
</gene>
<keyword evidence="2" id="KW-1185">Reference proteome</keyword>
<evidence type="ECO:0000313" key="2">
    <source>
        <dbReference type="Proteomes" id="UP001497602"/>
    </source>
</evidence>
<evidence type="ECO:0000313" key="1">
    <source>
        <dbReference type="EMBL" id="CAL2105995.1"/>
    </source>
</evidence>
<name>A0ABM9PK11_9FLAO</name>
<sequence length="423" mass="50311">MKEEFLHFLWKHKLFLTKKIYTSQNEEIVVVKTGSHNKNSGPDFLNAHLKINGQAWVGNIEIHLKSSDWYLHYHEVNTTYDAVILHIVWEHDVEVYMKNDKALPTLELKNYVNNKLLANYRNLFSKELRWIPCERSMDKVDTFLIQNWLERLYFERLENKAVVIKGLLRETNNDYEAVLFQLLAKNFGLKVNGVAFFNLAKSIDYTIIRKLRFDSLALSALLFGQAGFLEEDYEEPYFFKLKKEYAYIKHKYNLKTLSGNQFSFFRMRPTNFPTVRIAQLIMLLHQHQNLFSQLMKYEKIVDFYKCLKVEVDTFWQKHYTFQTTSKTSLKRITESFIDLLLINTILPLRFVYFQETKQLDNETFVELIQQINSEKNSILKKFNTINIKAKNALESQALLELKNNYCNEKRCTECVIGTYLLRN</sequence>
<comment type="caution">
    <text evidence="1">The sequence shown here is derived from an EMBL/GenBank/DDBJ whole genome shotgun (WGS) entry which is preliminary data.</text>
</comment>
<evidence type="ECO:0008006" key="3">
    <source>
        <dbReference type="Google" id="ProtNLM"/>
    </source>
</evidence>
<proteinExistence type="predicted"/>